<feature type="region of interest" description="Disordered" evidence="5">
    <location>
        <begin position="78"/>
        <end position="125"/>
    </location>
</feature>
<evidence type="ECO:0000256" key="4">
    <source>
        <dbReference type="PROSITE-ProRule" id="PRU00182"/>
    </source>
</evidence>
<dbReference type="Gene3D" id="3.10.290.10">
    <property type="entry name" value="RNA-binding S4 domain"/>
    <property type="match status" value="1"/>
</dbReference>
<dbReference type="SMART" id="SM00363">
    <property type="entry name" value="S4"/>
    <property type="match status" value="1"/>
</dbReference>
<dbReference type="GO" id="GO:0003727">
    <property type="term" value="F:single-stranded RNA binding"/>
    <property type="evidence" value="ECO:0007669"/>
    <property type="project" value="InterPro"/>
</dbReference>
<gene>
    <name evidence="7" type="ORF">QQ002_07575</name>
    <name evidence="8" type="ORF">QQX10_05735</name>
</gene>
<feature type="compositionally biased region" description="Basic and acidic residues" evidence="5">
    <location>
        <begin position="113"/>
        <end position="125"/>
    </location>
</feature>
<dbReference type="InterPro" id="IPR036986">
    <property type="entry name" value="S4_RNA-bd_sf"/>
</dbReference>
<dbReference type="EMBL" id="JAUHPX010000003">
    <property type="protein sequence ID" value="MDN4487668.1"/>
    <property type="molecule type" value="Genomic_DNA"/>
</dbReference>
<dbReference type="GO" id="GO:0003677">
    <property type="term" value="F:DNA binding"/>
    <property type="evidence" value="ECO:0007669"/>
    <property type="project" value="UniProtKB-KW"/>
</dbReference>
<evidence type="ECO:0000259" key="6">
    <source>
        <dbReference type="SMART" id="SM00363"/>
    </source>
</evidence>
<protein>
    <submittedName>
        <fullName evidence="8">RNA-binding S4 domain-containing protein</fullName>
    </submittedName>
</protein>
<dbReference type="EMBL" id="JAUHQB010000004">
    <property type="protein sequence ID" value="MDN4483394.1"/>
    <property type="molecule type" value="Genomic_DNA"/>
</dbReference>
<dbReference type="InterPro" id="IPR002942">
    <property type="entry name" value="S4_RNA-bd"/>
</dbReference>
<dbReference type="InterPro" id="IPR025708">
    <property type="entry name" value="HSP15"/>
</dbReference>
<keyword evidence="9" id="KW-1185">Reference proteome</keyword>
<dbReference type="PROSITE" id="PS50889">
    <property type="entry name" value="S4"/>
    <property type="match status" value="1"/>
</dbReference>
<name>A0AAW7M7K1_9MICO</name>
<evidence type="ECO:0000256" key="5">
    <source>
        <dbReference type="SAM" id="MobiDB-lite"/>
    </source>
</evidence>
<dbReference type="PIRSF" id="PIRSF016821">
    <property type="entry name" value="HSP15"/>
    <property type="match status" value="1"/>
</dbReference>
<dbReference type="GO" id="GO:0043023">
    <property type="term" value="F:ribosomal large subunit binding"/>
    <property type="evidence" value="ECO:0007669"/>
    <property type="project" value="InterPro"/>
</dbReference>
<accession>A0AAW7M7K1</accession>
<evidence type="ECO:0000313" key="9">
    <source>
        <dbReference type="Proteomes" id="UP001172737"/>
    </source>
</evidence>
<evidence type="ECO:0000256" key="1">
    <source>
        <dbReference type="ARBA" id="ARBA00008396"/>
    </source>
</evidence>
<comment type="similarity">
    <text evidence="1">Belongs to the HSP15 family.</text>
</comment>
<organism evidence="8 9">
    <name type="scientific">Demequina lignilytica</name>
    <dbReference type="NCBI Taxonomy" id="3051663"/>
    <lineage>
        <taxon>Bacteria</taxon>
        <taxon>Bacillati</taxon>
        <taxon>Actinomycetota</taxon>
        <taxon>Actinomycetes</taxon>
        <taxon>Micrococcales</taxon>
        <taxon>Demequinaceae</taxon>
        <taxon>Demequina</taxon>
    </lineage>
</organism>
<proteinExistence type="inferred from homology"/>
<evidence type="ECO:0000256" key="3">
    <source>
        <dbReference type="ARBA" id="ARBA00023125"/>
    </source>
</evidence>
<reference evidence="7 10" key="2">
    <citation type="submission" date="2023-06" db="EMBL/GenBank/DDBJ databases">
        <title>SYSU T0a273.</title>
        <authorList>
            <person name="Gao L."/>
            <person name="Fang B.-Z."/>
            <person name="Li W.-J."/>
        </authorList>
    </citation>
    <scope>NUCLEOTIDE SEQUENCE [LARGE SCALE GENOMIC DNA]</scope>
    <source>
        <strain evidence="7 10">SYSU T0a273</strain>
    </source>
</reference>
<evidence type="ECO:0000313" key="8">
    <source>
        <dbReference type="EMBL" id="MDN4487668.1"/>
    </source>
</evidence>
<dbReference type="Pfam" id="PF01479">
    <property type="entry name" value="S4"/>
    <property type="match status" value="1"/>
</dbReference>
<dbReference type="AlphaFoldDB" id="A0AAW7M7K1"/>
<sequence>MAESVRVDAWTWAVRMYKSRSQATAAVKAGHVRVDGERAKPSTAVVPGATVEIRGLDRLRVLEVRQLLVKRVSAPLAQAAYLDHSPPPPPREKAGVFGVRERGAGRPTKKERRQLDRLRGRDGRG</sequence>
<keyword evidence="2 4" id="KW-0694">RNA-binding</keyword>
<dbReference type="RefSeq" id="WP_301119005.1">
    <property type="nucleotide sequence ID" value="NZ_JAUHPX010000003.1"/>
</dbReference>
<dbReference type="Proteomes" id="UP001172737">
    <property type="component" value="Unassembled WGS sequence"/>
</dbReference>
<dbReference type="CDD" id="cd00165">
    <property type="entry name" value="S4"/>
    <property type="match status" value="1"/>
</dbReference>
<dbReference type="Proteomes" id="UP001172756">
    <property type="component" value="Unassembled WGS sequence"/>
</dbReference>
<feature type="compositionally biased region" description="Basic and acidic residues" evidence="5">
    <location>
        <begin position="90"/>
        <end position="104"/>
    </location>
</feature>
<evidence type="ECO:0000256" key="2">
    <source>
        <dbReference type="ARBA" id="ARBA00022884"/>
    </source>
</evidence>
<evidence type="ECO:0000313" key="10">
    <source>
        <dbReference type="Proteomes" id="UP001172756"/>
    </source>
</evidence>
<dbReference type="GO" id="GO:0034605">
    <property type="term" value="P:cellular response to heat"/>
    <property type="evidence" value="ECO:0007669"/>
    <property type="project" value="InterPro"/>
</dbReference>
<reference evidence="8" key="1">
    <citation type="submission" date="2023-06" db="EMBL/GenBank/DDBJ databases">
        <title>Sysu t00039.</title>
        <authorList>
            <person name="Gao L."/>
            <person name="Fang B.-Z."/>
            <person name="Li W.-J."/>
        </authorList>
    </citation>
    <scope>NUCLEOTIDE SEQUENCE</scope>
    <source>
        <strain evidence="8">SYSU T00039</strain>
    </source>
</reference>
<dbReference type="SUPFAM" id="SSF55174">
    <property type="entry name" value="Alpha-L RNA-binding motif"/>
    <property type="match status" value="1"/>
</dbReference>
<comment type="caution">
    <text evidence="8">The sequence shown here is derived from an EMBL/GenBank/DDBJ whole genome shotgun (WGS) entry which is preliminary data.</text>
</comment>
<keyword evidence="3" id="KW-0238">DNA-binding</keyword>
<evidence type="ECO:0000313" key="7">
    <source>
        <dbReference type="EMBL" id="MDN4483394.1"/>
    </source>
</evidence>
<feature type="domain" description="RNA-binding S4" evidence="6">
    <location>
        <begin position="5"/>
        <end position="66"/>
    </location>
</feature>